<feature type="domain" description="Mur ligase C-terminal" evidence="22">
    <location>
        <begin position="355"/>
        <end position="475"/>
    </location>
</feature>
<dbReference type="Proteomes" id="UP000183766">
    <property type="component" value="Unassembled WGS sequence"/>
</dbReference>
<evidence type="ECO:0000256" key="20">
    <source>
        <dbReference type="ARBA" id="ARBA00049035"/>
    </source>
</evidence>
<dbReference type="InterPro" id="IPR013221">
    <property type="entry name" value="Mur_ligase_cen"/>
</dbReference>
<dbReference type="GO" id="GO:0046656">
    <property type="term" value="P:folic acid biosynthetic process"/>
    <property type="evidence" value="ECO:0007669"/>
    <property type="project" value="UniProtKB-KW"/>
</dbReference>
<evidence type="ECO:0000256" key="10">
    <source>
        <dbReference type="ARBA" id="ARBA00022723"/>
    </source>
</evidence>
<comment type="pathway">
    <text evidence="4">Cofactor biosynthesis; tetrahydrofolylpolyglutamate biosynthesis.</text>
</comment>
<dbReference type="FunFam" id="3.40.1190.10:FF:000011">
    <property type="entry name" value="Folylpolyglutamate synthase/dihydrofolate synthase"/>
    <property type="match status" value="1"/>
</dbReference>
<dbReference type="EC" id="6.3.2.17" evidence="7"/>
<protein>
    <recommendedName>
        <fullName evidence="8">Dihydrofolate synthase/folylpolyglutamate synthase</fullName>
        <ecNumber evidence="6">6.3.2.12</ecNumber>
        <ecNumber evidence="7">6.3.2.17</ecNumber>
    </recommendedName>
    <alternativeName>
        <fullName evidence="17">Folylpoly-gamma-glutamate synthetase-dihydrofolate synthetase</fullName>
    </alternativeName>
    <alternativeName>
        <fullName evidence="15">Folylpolyglutamate synthetase</fullName>
    </alternativeName>
    <alternativeName>
        <fullName evidence="16">Tetrahydrofolylpolyglutamate synthase</fullName>
    </alternativeName>
</protein>
<evidence type="ECO:0000313" key="27">
    <source>
        <dbReference type="EMBL" id="RHK99376.1"/>
    </source>
</evidence>
<evidence type="ECO:0000259" key="22">
    <source>
        <dbReference type="Pfam" id="PF02875"/>
    </source>
</evidence>
<reference evidence="25" key="6">
    <citation type="submission" date="2023-08" db="EMBL/GenBank/DDBJ databases">
        <title>Mucin Metabolism Genes Underlie the Key Renovations of Bacteroides xylanisolvens Genomes in Captive Great Apes.</title>
        <authorList>
            <person name="Nishida A.H."/>
        </authorList>
    </citation>
    <scope>NUCLEOTIDE SEQUENCE</scope>
    <source>
        <strain evidence="25">P19.10B</strain>
    </source>
</reference>
<dbReference type="EMBL" id="QROC01000007">
    <property type="protein sequence ID" value="RHK99376.1"/>
    <property type="molecule type" value="Genomic_DNA"/>
</dbReference>
<dbReference type="Gene3D" id="3.90.190.20">
    <property type="entry name" value="Mur ligase, C-terminal domain"/>
    <property type="match status" value="1"/>
</dbReference>
<dbReference type="GO" id="GO:0005737">
    <property type="term" value="C:cytoplasm"/>
    <property type="evidence" value="ECO:0007669"/>
    <property type="project" value="TreeGrafter"/>
</dbReference>
<feature type="domain" description="Mur ligase central" evidence="23">
    <location>
        <begin position="51"/>
        <end position="191"/>
    </location>
</feature>
<reference evidence="31 32" key="1">
    <citation type="submission" date="2016-10" db="EMBL/GenBank/DDBJ databases">
        <authorList>
            <person name="de Groot N.N."/>
        </authorList>
    </citation>
    <scope>NUCLEOTIDE SEQUENCE [LARGE SCALE GENOMIC DNA]</scope>
    <source>
        <strain evidence="30 32">NLAE-zl-C202</strain>
        <strain evidence="29 31">NLAE-zl-G339</strain>
    </source>
</reference>
<reference evidence="26" key="3">
    <citation type="journal article" date="2018" name="BMC Genomics">
        <title>Whole genome sequencing and function prediction of 133 gut anaerobes isolated from chicken caecum in pure cultures.</title>
        <authorList>
            <person name="Medvecky M."/>
            <person name="Cejkova D."/>
            <person name="Polansky O."/>
            <person name="Karasova D."/>
            <person name="Kubasova T."/>
            <person name="Cizek A."/>
            <person name="Rychlik I."/>
        </authorList>
    </citation>
    <scope>NUCLEOTIDE SEQUENCE</scope>
    <source>
        <strain evidence="26">An109</strain>
    </source>
</reference>
<evidence type="ECO:0000313" key="28">
    <source>
        <dbReference type="EMBL" id="RHL33530.1"/>
    </source>
</evidence>
<evidence type="ECO:0000256" key="4">
    <source>
        <dbReference type="ARBA" id="ARBA00005150"/>
    </source>
</evidence>
<keyword evidence="14" id="KW-0289">Folate biosynthesis</keyword>
<evidence type="ECO:0000256" key="14">
    <source>
        <dbReference type="ARBA" id="ARBA00022909"/>
    </source>
</evidence>
<keyword evidence="13" id="KW-0460">Magnesium</keyword>
<comment type="similarity">
    <text evidence="5">Belongs to the folylpolyglutamate synthase family.</text>
</comment>
<dbReference type="EMBL" id="QROO01000035">
    <property type="protein sequence ID" value="RHL33530.1"/>
    <property type="molecule type" value="Genomic_DNA"/>
</dbReference>
<dbReference type="PANTHER" id="PTHR11136:SF0">
    <property type="entry name" value="DIHYDROFOLATE SYNTHETASE-RELATED"/>
    <property type="match status" value="1"/>
</dbReference>
<dbReference type="GO" id="GO:0004326">
    <property type="term" value="F:tetrahydrofolylpolyglutamate synthase activity"/>
    <property type="evidence" value="ECO:0007669"/>
    <property type="project" value="UniProtKB-EC"/>
</dbReference>
<evidence type="ECO:0000313" key="31">
    <source>
        <dbReference type="Proteomes" id="UP000183040"/>
    </source>
</evidence>
<dbReference type="GO" id="GO:0008841">
    <property type="term" value="F:dihydrofolate synthase activity"/>
    <property type="evidence" value="ECO:0007669"/>
    <property type="project" value="UniProtKB-EC"/>
</dbReference>
<evidence type="ECO:0000256" key="18">
    <source>
        <dbReference type="ARBA" id="ARBA00047493"/>
    </source>
</evidence>
<accession>A0A1I5AHZ9</accession>
<evidence type="ECO:0000256" key="15">
    <source>
        <dbReference type="ARBA" id="ARBA00030048"/>
    </source>
</evidence>
<dbReference type="Pfam" id="PF02875">
    <property type="entry name" value="Mur_ligase_C"/>
    <property type="match status" value="1"/>
</dbReference>
<dbReference type="PROSITE" id="PS01012">
    <property type="entry name" value="FOLYLPOLYGLU_SYNT_2"/>
    <property type="match status" value="1"/>
</dbReference>
<comment type="catalytic activity">
    <reaction evidence="21">
        <text>7,8-dihydropteroate + L-glutamate + ATP = 7,8-dihydrofolate + ADP + phosphate + H(+)</text>
        <dbReference type="Rhea" id="RHEA:23584"/>
        <dbReference type="ChEBI" id="CHEBI:15378"/>
        <dbReference type="ChEBI" id="CHEBI:17839"/>
        <dbReference type="ChEBI" id="CHEBI:29985"/>
        <dbReference type="ChEBI" id="CHEBI:30616"/>
        <dbReference type="ChEBI" id="CHEBI:43474"/>
        <dbReference type="ChEBI" id="CHEBI:57451"/>
        <dbReference type="ChEBI" id="CHEBI:456216"/>
        <dbReference type="EC" id="6.3.2.12"/>
    </reaction>
</comment>
<dbReference type="SUPFAM" id="SSF53623">
    <property type="entry name" value="MurD-like peptide ligases, catalytic domain"/>
    <property type="match status" value="1"/>
</dbReference>
<dbReference type="NCBIfam" id="TIGR01499">
    <property type="entry name" value="folC"/>
    <property type="match status" value="1"/>
</dbReference>
<evidence type="ECO:0000313" key="24">
    <source>
        <dbReference type="EMBL" id="KAB6337261.1"/>
    </source>
</evidence>
<dbReference type="InterPro" id="IPR018109">
    <property type="entry name" value="Folylpolyglutamate_synth_CS"/>
</dbReference>
<evidence type="ECO:0000313" key="33">
    <source>
        <dbReference type="Proteomes" id="UP000196036"/>
    </source>
</evidence>
<comment type="catalytic activity">
    <reaction evidence="18">
        <text>(6S)-5,6,7,8-tetrahydrofolyl-(gamma-L-Glu)(n) + L-glutamate + ATP = (6S)-5,6,7,8-tetrahydrofolyl-(gamma-L-Glu)(n+1) + ADP + phosphate + H(+)</text>
        <dbReference type="Rhea" id="RHEA:10580"/>
        <dbReference type="Rhea" id="RHEA-COMP:14738"/>
        <dbReference type="Rhea" id="RHEA-COMP:14740"/>
        <dbReference type="ChEBI" id="CHEBI:15378"/>
        <dbReference type="ChEBI" id="CHEBI:29985"/>
        <dbReference type="ChEBI" id="CHEBI:30616"/>
        <dbReference type="ChEBI" id="CHEBI:43474"/>
        <dbReference type="ChEBI" id="CHEBI:141005"/>
        <dbReference type="ChEBI" id="CHEBI:456216"/>
        <dbReference type="EC" id="6.3.2.17"/>
    </reaction>
</comment>
<evidence type="ECO:0000259" key="23">
    <source>
        <dbReference type="Pfam" id="PF08245"/>
    </source>
</evidence>
<reference evidence="33" key="2">
    <citation type="submission" date="2017-04" db="EMBL/GenBank/DDBJ databases">
        <title>Function of individual gut microbiota members based on whole genome sequencing of pure cultures obtained from chicken caecum.</title>
        <authorList>
            <person name="Medvecky M."/>
            <person name="Cejkova D."/>
            <person name="Polansky O."/>
            <person name="Karasova D."/>
            <person name="Kubasova T."/>
            <person name="Cizek A."/>
            <person name="Rychlik I."/>
        </authorList>
    </citation>
    <scope>NUCLEOTIDE SEQUENCE [LARGE SCALE GENOMIC DNA]</scope>
    <source>
        <strain evidence="33">An109</strain>
    </source>
</reference>
<evidence type="ECO:0000256" key="8">
    <source>
        <dbReference type="ARBA" id="ARBA00019357"/>
    </source>
</evidence>
<evidence type="ECO:0000256" key="16">
    <source>
        <dbReference type="ARBA" id="ARBA00030592"/>
    </source>
</evidence>
<dbReference type="GO" id="GO:0005524">
    <property type="term" value="F:ATP binding"/>
    <property type="evidence" value="ECO:0007669"/>
    <property type="project" value="UniProtKB-KW"/>
</dbReference>
<evidence type="ECO:0000256" key="2">
    <source>
        <dbReference type="ARBA" id="ARBA00002714"/>
    </source>
</evidence>
<dbReference type="Proteomes" id="UP000196036">
    <property type="component" value="Unassembled WGS sequence"/>
</dbReference>
<dbReference type="Gene3D" id="3.40.1190.10">
    <property type="entry name" value="Mur-like, catalytic domain"/>
    <property type="match status" value="1"/>
</dbReference>
<comment type="function">
    <text evidence="2">Functions in two distinct reactions of the de novo folate biosynthetic pathway. Catalyzes the addition of a glutamate residue to dihydropteroate (7,8-dihydropteroate or H2Pte) to form dihydrofolate (7,8-dihydrofolate monoglutamate or H2Pte-Glu). Also catalyzes successive additions of L-glutamate to tetrahydrofolate or 10-formyltetrahydrofolate or 5,10-methylenetetrahydrofolate, leading to folylpolyglutamate derivatives.</text>
</comment>
<dbReference type="PANTHER" id="PTHR11136">
    <property type="entry name" value="FOLYLPOLYGLUTAMATE SYNTHASE-RELATED"/>
    <property type="match status" value="1"/>
</dbReference>
<dbReference type="Proteomes" id="UP000284495">
    <property type="component" value="Unassembled WGS sequence"/>
</dbReference>
<evidence type="ECO:0000256" key="1">
    <source>
        <dbReference type="ARBA" id="ARBA00001946"/>
    </source>
</evidence>
<name>A0A1I5AHZ9_9BACE</name>
<evidence type="ECO:0000313" key="29">
    <source>
        <dbReference type="EMBL" id="SEB15167.1"/>
    </source>
</evidence>
<keyword evidence="11" id="KW-0547">Nucleotide-binding</keyword>
<evidence type="ECO:0000256" key="7">
    <source>
        <dbReference type="ARBA" id="ARBA00013025"/>
    </source>
</evidence>
<dbReference type="Proteomes" id="UP001197958">
    <property type="component" value="Unassembled WGS sequence"/>
</dbReference>
<dbReference type="Proteomes" id="UP000284417">
    <property type="component" value="Unassembled WGS sequence"/>
</dbReference>
<evidence type="ECO:0000256" key="11">
    <source>
        <dbReference type="ARBA" id="ARBA00022741"/>
    </source>
</evidence>
<keyword evidence="10" id="KW-0479">Metal-binding</keyword>
<comment type="catalytic activity">
    <reaction evidence="20">
        <text>(6R)-5,10-methylenetetrahydrofolyl-(gamma-L-Glu)(n) + L-glutamate + ATP = (6R)-5,10-methylenetetrahydrofolyl-(gamma-L-Glu)(n+1) + ADP + phosphate + H(+)</text>
        <dbReference type="Rhea" id="RHEA:51912"/>
        <dbReference type="Rhea" id="RHEA-COMP:13257"/>
        <dbReference type="Rhea" id="RHEA-COMP:13258"/>
        <dbReference type="ChEBI" id="CHEBI:15378"/>
        <dbReference type="ChEBI" id="CHEBI:29985"/>
        <dbReference type="ChEBI" id="CHEBI:30616"/>
        <dbReference type="ChEBI" id="CHEBI:43474"/>
        <dbReference type="ChEBI" id="CHEBI:136572"/>
        <dbReference type="ChEBI" id="CHEBI:456216"/>
        <dbReference type="EC" id="6.3.2.17"/>
    </reaction>
</comment>
<dbReference type="Pfam" id="PF08245">
    <property type="entry name" value="Mur_ligase_M"/>
    <property type="match status" value="1"/>
</dbReference>
<evidence type="ECO:0000256" key="12">
    <source>
        <dbReference type="ARBA" id="ARBA00022840"/>
    </source>
</evidence>
<dbReference type="EMBL" id="NFLW01000030">
    <property type="protein sequence ID" value="OUQ65689.1"/>
    <property type="molecule type" value="Genomic_DNA"/>
</dbReference>
<evidence type="ECO:0000313" key="26">
    <source>
        <dbReference type="EMBL" id="OUQ65689.1"/>
    </source>
</evidence>
<evidence type="ECO:0000313" key="35">
    <source>
        <dbReference type="Proteomes" id="UP000284495"/>
    </source>
</evidence>
<dbReference type="EC" id="6.3.2.12" evidence="6"/>
<evidence type="ECO:0000256" key="3">
    <source>
        <dbReference type="ARBA" id="ARBA00004799"/>
    </source>
</evidence>
<comment type="catalytic activity">
    <reaction evidence="19">
        <text>10-formyltetrahydrofolyl-(gamma-L-Glu)(n) + L-glutamate + ATP = 10-formyltetrahydrofolyl-(gamma-L-Glu)(n+1) + ADP + phosphate + H(+)</text>
        <dbReference type="Rhea" id="RHEA:51904"/>
        <dbReference type="Rhea" id="RHEA-COMP:13088"/>
        <dbReference type="Rhea" id="RHEA-COMP:14300"/>
        <dbReference type="ChEBI" id="CHEBI:15378"/>
        <dbReference type="ChEBI" id="CHEBI:29985"/>
        <dbReference type="ChEBI" id="CHEBI:30616"/>
        <dbReference type="ChEBI" id="CHEBI:43474"/>
        <dbReference type="ChEBI" id="CHEBI:134413"/>
        <dbReference type="ChEBI" id="CHEBI:456216"/>
        <dbReference type="EC" id="6.3.2.17"/>
    </reaction>
</comment>
<evidence type="ECO:0000256" key="21">
    <source>
        <dbReference type="ARBA" id="ARBA00049161"/>
    </source>
</evidence>
<reference evidence="24 36" key="5">
    <citation type="journal article" date="2019" name="Nat. Med.">
        <title>A library of human gut bacterial isolates paired with longitudinal multiomics data enables mechanistic microbiome research.</title>
        <authorList>
            <person name="Poyet M."/>
            <person name="Groussin M."/>
            <person name="Gibbons S.M."/>
            <person name="Avila-Pacheco J."/>
            <person name="Jiang X."/>
            <person name="Kearney S.M."/>
            <person name="Perrotta A.R."/>
            <person name="Berdy B."/>
            <person name="Zhao S."/>
            <person name="Lieberman T.D."/>
            <person name="Swanson P.K."/>
            <person name="Smith M."/>
            <person name="Roesemann S."/>
            <person name="Alexander J.E."/>
            <person name="Rich S.A."/>
            <person name="Livny J."/>
            <person name="Vlamakis H."/>
            <person name="Clish C."/>
            <person name="Bullock K."/>
            <person name="Deik A."/>
            <person name="Scott J."/>
            <person name="Pierce K.A."/>
            <person name="Xavier R.J."/>
            <person name="Alm E.J."/>
        </authorList>
    </citation>
    <scope>NUCLEOTIDE SEQUENCE [LARGE SCALE GENOMIC DNA]</scope>
    <source>
        <strain evidence="24 36">BIOML-A16</strain>
    </source>
</reference>
<evidence type="ECO:0000313" key="34">
    <source>
        <dbReference type="Proteomes" id="UP000284417"/>
    </source>
</evidence>
<dbReference type="Proteomes" id="UP000438288">
    <property type="component" value="Unassembled WGS sequence"/>
</dbReference>
<evidence type="ECO:0000256" key="13">
    <source>
        <dbReference type="ARBA" id="ARBA00022842"/>
    </source>
</evidence>
<dbReference type="Proteomes" id="UP000183040">
    <property type="component" value="Unassembled WGS sequence"/>
</dbReference>
<dbReference type="InterPro" id="IPR001645">
    <property type="entry name" value="Folylpolyglutamate_synth"/>
</dbReference>
<evidence type="ECO:0000313" key="25">
    <source>
        <dbReference type="EMBL" id="MCA4525351.1"/>
    </source>
</evidence>
<dbReference type="InterPro" id="IPR036565">
    <property type="entry name" value="Mur-like_cat_sf"/>
</dbReference>
<dbReference type="InterPro" id="IPR036615">
    <property type="entry name" value="Mur_ligase_C_dom_sf"/>
</dbReference>
<gene>
    <name evidence="26" type="ORF">B5E52_15010</name>
    <name evidence="28" type="ORF">DW027_21755</name>
    <name evidence="27" type="ORF">DW042_06300</name>
    <name evidence="24" type="ORF">GAZ43_19270</name>
    <name evidence="25" type="ORF">LDZ35_19310</name>
    <name evidence="29" type="ORF">SAMN04487924_13926</name>
    <name evidence="30" type="ORF">SAMN05216250_14027</name>
</gene>
<dbReference type="GO" id="GO:0046872">
    <property type="term" value="F:metal ion binding"/>
    <property type="evidence" value="ECO:0007669"/>
    <property type="project" value="UniProtKB-KW"/>
</dbReference>
<dbReference type="SUPFAM" id="SSF53244">
    <property type="entry name" value="MurD-like peptide ligases, peptide-binding domain"/>
    <property type="match status" value="1"/>
</dbReference>
<dbReference type="EMBL" id="JAIWWW010000043">
    <property type="protein sequence ID" value="MCA4525351.1"/>
    <property type="molecule type" value="Genomic_DNA"/>
</dbReference>
<dbReference type="AlphaFoldDB" id="A0A1I5AHZ9"/>
<comment type="cofactor">
    <cofactor evidence="1">
        <name>Mg(2+)</name>
        <dbReference type="ChEBI" id="CHEBI:18420"/>
    </cofactor>
</comment>
<dbReference type="EMBL" id="WDCP01000059">
    <property type="protein sequence ID" value="KAB6337261.1"/>
    <property type="molecule type" value="Genomic_DNA"/>
</dbReference>
<keyword evidence="9" id="KW-0436">Ligase</keyword>
<organism evidence="30 32">
    <name type="scientific">Bacteroides xylanisolvens</name>
    <dbReference type="NCBI Taxonomy" id="371601"/>
    <lineage>
        <taxon>Bacteria</taxon>
        <taxon>Pseudomonadati</taxon>
        <taxon>Bacteroidota</taxon>
        <taxon>Bacteroidia</taxon>
        <taxon>Bacteroidales</taxon>
        <taxon>Bacteroidaceae</taxon>
        <taxon>Bacteroides</taxon>
    </lineage>
</organism>
<dbReference type="EMBL" id="FOUM01000040">
    <property type="protein sequence ID" value="SFN61990.1"/>
    <property type="molecule type" value="Genomic_DNA"/>
</dbReference>
<sequence>MDYQNTLKYLYESAPMFQQIGSKAYKPGLETTHRLDEHFGHPHQQFKTIHIAGTNGKGSCSHTIAAVLQSAGYRVGLFTSPHLVDFRERIRINGEMMPEEYVVNFVEEHRSFFEPLHPSFFELTTAMAFRYFADQKVDVAVIEVGMGGRLDCTNIIHPDLCVITNISFDHMQYLGNTLTKIAKEKAGIIKEGVPVVIGRAKGSVKRVFTMKAKEMNAPINYADSIFPYNPTDWLPYPEMQALRKRLDNVLQDLIKETHQPSESAQESKEILLFLHPADSIKALDKILDKRKDAIRIVNEMFPAGLFMELSGLCQHENILTILSALEELTKIGYRICPKDYLNGFADVCKLTGLMGRWQKVHSYPDIICDTGHNVDGIKYVCGHLDFLHQKFNQELHIVFGMVNDKDISSVLQELPKDATYYFTKASVKRALPENELLALAEEAGLKGTTYPTVVEAVQAAKKNCPPKDLIFVGGSSFIVADLLANRDTLNLY</sequence>
<comment type="pathway">
    <text evidence="3">Cofactor biosynthesis; tetrahydrofolate biosynthesis; 7,8-dihydrofolate from 2-amino-4-hydroxy-6-hydroxymethyl-7,8-dihydropteridine diphosphate and 4-aminobenzoate: step 2/2.</text>
</comment>
<evidence type="ECO:0000256" key="6">
    <source>
        <dbReference type="ARBA" id="ARBA00013023"/>
    </source>
</evidence>
<evidence type="ECO:0000313" key="36">
    <source>
        <dbReference type="Proteomes" id="UP000438288"/>
    </source>
</evidence>
<evidence type="ECO:0000256" key="17">
    <source>
        <dbReference type="ARBA" id="ARBA00032510"/>
    </source>
</evidence>
<proteinExistence type="inferred from homology"/>
<reference evidence="34 35" key="4">
    <citation type="submission" date="2018-08" db="EMBL/GenBank/DDBJ databases">
        <title>A genome reference for cultivated species of the human gut microbiota.</title>
        <authorList>
            <person name="Zou Y."/>
            <person name="Xue W."/>
            <person name="Luo G."/>
        </authorList>
    </citation>
    <scope>NUCLEOTIDE SEQUENCE [LARGE SCALE GENOMIC DNA]</scope>
    <source>
        <strain evidence="28 35">AF38-2</strain>
        <strain evidence="27 34">AF39-6AC</strain>
    </source>
</reference>
<evidence type="ECO:0000313" key="32">
    <source>
        <dbReference type="Proteomes" id="UP000183766"/>
    </source>
</evidence>
<keyword evidence="12" id="KW-0067">ATP-binding</keyword>
<dbReference type="InterPro" id="IPR004101">
    <property type="entry name" value="Mur_ligase_C"/>
</dbReference>
<dbReference type="RefSeq" id="WP_008025391.1">
    <property type="nucleotide sequence ID" value="NZ_FNRP01000039.1"/>
</dbReference>
<evidence type="ECO:0000256" key="9">
    <source>
        <dbReference type="ARBA" id="ARBA00022598"/>
    </source>
</evidence>
<dbReference type="EMBL" id="FNRP01000039">
    <property type="protein sequence ID" value="SEB15167.1"/>
    <property type="molecule type" value="Genomic_DNA"/>
</dbReference>
<evidence type="ECO:0000313" key="30">
    <source>
        <dbReference type="EMBL" id="SFN61990.1"/>
    </source>
</evidence>
<evidence type="ECO:0000256" key="5">
    <source>
        <dbReference type="ARBA" id="ARBA00008276"/>
    </source>
</evidence>
<evidence type="ECO:0000256" key="19">
    <source>
        <dbReference type="ARBA" id="ARBA00047808"/>
    </source>
</evidence>